<name>A0A8J4SZI3_CLAMG</name>
<organism evidence="1 2">
    <name type="scientific">Clarias magur</name>
    <name type="common">Asian catfish</name>
    <name type="synonym">Macropteronotus magur</name>
    <dbReference type="NCBI Taxonomy" id="1594786"/>
    <lineage>
        <taxon>Eukaryota</taxon>
        <taxon>Metazoa</taxon>
        <taxon>Chordata</taxon>
        <taxon>Craniata</taxon>
        <taxon>Vertebrata</taxon>
        <taxon>Euteleostomi</taxon>
        <taxon>Actinopterygii</taxon>
        <taxon>Neopterygii</taxon>
        <taxon>Teleostei</taxon>
        <taxon>Ostariophysi</taxon>
        <taxon>Siluriformes</taxon>
        <taxon>Clariidae</taxon>
        <taxon>Clarias</taxon>
    </lineage>
</organism>
<keyword evidence="2" id="KW-1185">Reference proteome</keyword>
<feature type="non-terminal residue" evidence="1">
    <location>
        <position position="63"/>
    </location>
</feature>
<accession>A0A8J4SZI3</accession>
<dbReference type="EMBL" id="QNUK01002220">
    <property type="protein sequence ID" value="KAF5879901.1"/>
    <property type="molecule type" value="Genomic_DNA"/>
</dbReference>
<dbReference type="Proteomes" id="UP000727407">
    <property type="component" value="Unassembled WGS sequence"/>
</dbReference>
<dbReference type="AlphaFoldDB" id="A0A8J4SZI3"/>
<reference evidence="1" key="1">
    <citation type="submission" date="2020-07" db="EMBL/GenBank/DDBJ databases">
        <title>Clarias magur genome sequencing, assembly and annotation.</title>
        <authorList>
            <person name="Kushwaha B."/>
            <person name="Kumar R."/>
            <person name="Das P."/>
            <person name="Joshi C.G."/>
            <person name="Kumar D."/>
            <person name="Nagpure N.S."/>
            <person name="Pandey M."/>
            <person name="Agarwal S."/>
            <person name="Srivastava S."/>
            <person name="Singh M."/>
            <person name="Sahoo L."/>
            <person name="Jayasankar P."/>
            <person name="Meher P.K."/>
            <person name="Koringa P.G."/>
            <person name="Iquebal M.A."/>
            <person name="Das S.P."/>
            <person name="Bit A."/>
            <person name="Patnaik S."/>
            <person name="Patel N."/>
            <person name="Shah T.M."/>
            <person name="Hinsu A."/>
            <person name="Jena J.K."/>
        </authorList>
    </citation>
    <scope>NUCLEOTIDE SEQUENCE</scope>
    <source>
        <strain evidence="1">CIFAMagur01</strain>
        <tissue evidence="1">Testis</tissue>
    </source>
</reference>
<sequence length="63" mass="6586">MFVPTLTDYTLRGTHCPCGGTGPGRAPPAGGGVNTNRGWSVLKAGSQMSGFHFCTEDLKKSDD</sequence>
<comment type="caution">
    <text evidence="1">The sequence shown here is derived from an EMBL/GenBank/DDBJ whole genome shotgun (WGS) entry which is preliminary data.</text>
</comment>
<evidence type="ECO:0000313" key="1">
    <source>
        <dbReference type="EMBL" id="KAF5879901.1"/>
    </source>
</evidence>
<proteinExistence type="predicted"/>
<evidence type="ECO:0000313" key="2">
    <source>
        <dbReference type="Proteomes" id="UP000727407"/>
    </source>
</evidence>
<protein>
    <submittedName>
        <fullName evidence="1">Putative tRNA sulfurtransferase</fullName>
    </submittedName>
</protein>
<gene>
    <name evidence="1" type="primary">thiI</name>
    <name evidence="1" type="ORF">DAT39_023597</name>
</gene>